<reference evidence="1" key="1">
    <citation type="journal article" date="2019" name="bioRxiv">
        <title>The Genome of the Zebra Mussel, Dreissena polymorpha: A Resource for Invasive Species Research.</title>
        <authorList>
            <person name="McCartney M.A."/>
            <person name="Auch B."/>
            <person name="Kono T."/>
            <person name="Mallez S."/>
            <person name="Zhang Y."/>
            <person name="Obille A."/>
            <person name="Becker A."/>
            <person name="Abrahante J.E."/>
            <person name="Garbe J."/>
            <person name="Badalamenti J.P."/>
            <person name="Herman A."/>
            <person name="Mangelson H."/>
            <person name="Liachko I."/>
            <person name="Sullivan S."/>
            <person name="Sone E.D."/>
            <person name="Koren S."/>
            <person name="Silverstein K.A.T."/>
            <person name="Beckman K.B."/>
            <person name="Gohl D.M."/>
        </authorList>
    </citation>
    <scope>NUCLEOTIDE SEQUENCE</scope>
    <source>
        <strain evidence="1">Duluth1</strain>
        <tissue evidence="1">Whole animal</tissue>
    </source>
</reference>
<keyword evidence="2" id="KW-1185">Reference proteome</keyword>
<comment type="caution">
    <text evidence="1">The sequence shown here is derived from an EMBL/GenBank/DDBJ whole genome shotgun (WGS) entry which is preliminary data.</text>
</comment>
<dbReference type="AlphaFoldDB" id="A0A9D4CQ67"/>
<dbReference type="EMBL" id="JAIWYP010000012">
    <property type="protein sequence ID" value="KAH3728211.1"/>
    <property type="molecule type" value="Genomic_DNA"/>
</dbReference>
<proteinExistence type="predicted"/>
<evidence type="ECO:0000313" key="1">
    <source>
        <dbReference type="EMBL" id="KAH3728211.1"/>
    </source>
</evidence>
<accession>A0A9D4CQ67</accession>
<reference evidence="1" key="2">
    <citation type="submission" date="2020-11" db="EMBL/GenBank/DDBJ databases">
        <authorList>
            <person name="McCartney M.A."/>
            <person name="Auch B."/>
            <person name="Kono T."/>
            <person name="Mallez S."/>
            <person name="Becker A."/>
            <person name="Gohl D.M."/>
            <person name="Silverstein K.A.T."/>
            <person name="Koren S."/>
            <person name="Bechman K.B."/>
            <person name="Herman A."/>
            <person name="Abrahante J.E."/>
            <person name="Garbe J."/>
        </authorList>
    </citation>
    <scope>NUCLEOTIDE SEQUENCE</scope>
    <source>
        <strain evidence="1">Duluth1</strain>
        <tissue evidence="1">Whole animal</tissue>
    </source>
</reference>
<name>A0A9D4CQ67_DREPO</name>
<sequence>MILKIKVVLDLNLSEHPERIWNADETGFKFQHTPVRIVAEKGQKRVISKTSNLSTMY</sequence>
<dbReference type="Proteomes" id="UP000828390">
    <property type="component" value="Unassembled WGS sequence"/>
</dbReference>
<protein>
    <submittedName>
        <fullName evidence="1">Uncharacterized protein</fullName>
    </submittedName>
</protein>
<evidence type="ECO:0000313" key="2">
    <source>
        <dbReference type="Proteomes" id="UP000828390"/>
    </source>
</evidence>
<gene>
    <name evidence="1" type="ORF">DPMN_054162</name>
</gene>
<organism evidence="1 2">
    <name type="scientific">Dreissena polymorpha</name>
    <name type="common">Zebra mussel</name>
    <name type="synonym">Mytilus polymorpha</name>
    <dbReference type="NCBI Taxonomy" id="45954"/>
    <lineage>
        <taxon>Eukaryota</taxon>
        <taxon>Metazoa</taxon>
        <taxon>Spiralia</taxon>
        <taxon>Lophotrochozoa</taxon>
        <taxon>Mollusca</taxon>
        <taxon>Bivalvia</taxon>
        <taxon>Autobranchia</taxon>
        <taxon>Heteroconchia</taxon>
        <taxon>Euheterodonta</taxon>
        <taxon>Imparidentia</taxon>
        <taxon>Neoheterodontei</taxon>
        <taxon>Myida</taxon>
        <taxon>Dreissenoidea</taxon>
        <taxon>Dreissenidae</taxon>
        <taxon>Dreissena</taxon>
    </lineage>
</organism>